<dbReference type="AlphaFoldDB" id="A0A0S4JHG9"/>
<accession>A0A0S4JHG9</accession>
<evidence type="ECO:0000313" key="2">
    <source>
        <dbReference type="Proteomes" id="UP000051952"/>
    </source>
</evidence>
<dbReference type="EMBL" id="CYKH01001749">
    <property type="protein sequence ID" value="CUG89556.1"/>
    <property type="molecule type" value="Genomic_DNA"/>
</dbReference>
<sequence>MMPLEIVLFDNERYFPFKETFTGLFSCQNKTDANLGMMKRFSFALLSNTPSRTSSLSSSLICSLLMFGRFASSTVSAPTASDVGTQVQRIIQQHVVRAVSTPTNQPSYLLVKDIARDIPDDVMERICEQHGGLSAFLRSNTSGVGAHEKRHLAADADGNLHIVKRGGMDALPLLRIGPVVLVPQAPASPPMRSSASASLVANMLSHKPAPIVEKDSLMHPRAWHRISDLTDGSAIPPSPDLIASVGNELLGLNPAPRLVHSENVLAYLELSKDYAPDVVKALRRLNPTCTVLTPSPPPADYDAFRLARFLSTETFTPLSSLRRAPGTLPSEITHDTDVNALHCWDVTQEDPLWIALHFPSMFLLDDADRPSALLFLLNEEYRSRHLSTTGSKYQAMTIEQLEEALAAGRKELKNHSYKFLKVRKAIKRAMQQKKWPLGSPFLNQDVLAYYVFDLLPEGQVVGLDDVRTKMIPASILERCGTFSDAETMWNVLRRRVYEISASVMSMSVGATIRIRRREQDEEADPTTMQLEDLQILALIHESLPKNFAGDRSISASFLGSRIGRVHSKQCRAWLAATSWTKYPTIFQRDPKFPSDLRLLINVAEMVRIIQELVG</sequence>
<evidence type="ECO:0000313" key="1">
    <source>
        <dbReference type="EMBL" id="CUG89556.1"/>
    </source>
</evidence>
<keyword evidence="2" id="KW-1185">Reference proteome</keyword>
<dbReference type="OrthoDB" id="242857at2759"/>
<dbReference type="VEuPathDB" id="TriTrypDB:BSAL_22040"/>
<organism evidence="1 2">
    <name type="scientific">Bodo saltans</name>
    <name type="common">Flagellated protozoan</name>
    <dbReference type="NCBI Taxonomy" id="75058"/>
    <lineage>
        <taxon>Eukaryota</taxon>
        <taxon>Discoba</taxon>
        <taxon>Euglenozoa</taxon>
        <taxon>Kinetoplastea</taxon>
        <taxon>Metakinetoplastina</taxon>
        <taxon>Eubodonida</taxon>
        <taxon>Bodonidae</taxon>
        <taxon>Bodo</taxon>
    </lineage>
</organism>
<dbReference type="Proteomes" id="UP000051952">
    <property type="component" value="Unassembled WGS sequence"/>
</dbReference>
<gene>
    <name evidence="1" type="ORF">BSAL_22040</name>
</gene>
<reference evidence="2" key="1">
    <citation type="submission" date="2015-09" db="EMBL/GenBank/DDBJ databases">
        <authorList>
            <consortium name="Pathogen Informatics"/>
        </authorList>
    </citation>
    <scope>NUCLEOTIDE SEQUENCE [LARGE SCALE GENOMIC DNA]</scope>
    <source>
        <strain evidence="2">Lake Konstanz</strain>
    </source>
</reference>
<protein>
    <submittedName>
        <fullName evidence="1">Uncharacterized protein</fullName>
    </submittedName>
</protein>
<name>A0A0S4JHG9_BODSA</name>
<proteinExistence type="predicted"/>